<dbReference type="Proteomes" id="UP000287022">
    <property type="component" value="Unassembled WGS sequence"/>
</dbReference>
<dbReference type="InterPro" id="IPR036388">
    <property type="entry name" value="WH-like_DNA-bd_sf"/>
</dbReference>
<feature type="domain" description="HTH lysR-type" evidence="5">
    <location>
        <begin position="6"/>
        <end position="63"/>
    </location>
</feature>
<dbReference type="SUPFAM" id="SSF53850">
    <property type="entry name" value="Periplasmic binding protein-like II"/>
    <property type="match status" value="1"/>
</dbReference>
<accession>A0A432ZAF6</accession>
<evidence type="ECO:0000313" key="7">
    <source>
        <dbReference type="Proteomes" id="UP000287022"/>
    </source>
</evidence>
<reference evidence="7" key="1">
    <citation type="journal article" date="2018" name="Front. Microbiol.">
        <title>Genome-Based Analysis Reveals the Taxonomy and Diversity of the Family Idiomarinaceae.</title>
        <authorList>
            <person name="Liu Y."/>
            <person name="Lai Q."/>
            <person name="Shao Z."/>
        </authorList>
    </citation>
    <scope>NUCLEOTIDE SEQUENCE [LARGE SCALE GENOMIC DNA]</scope>
    <source>
        <strain evidence="7">c121</strain>
    </source>
</reference>
<dbReference type="PANTHER" id="PTHR30126">
    <property type="entry name" value="HTH-TYPE TRANSCRIPTIONAL REGULATOR"/>
    <property type="match status" value="1"/>
</dbReference>
<comment type="caution">
    <text evidence="6">The sequence shown here is derived from an EMBL/GenBank/DDBJ whole genome shotgun (WGS) entry which is preliminary data.</text>
</comment>
<dbReference type="EMBL" id="PIQE01000001">
    <property type="protein sequence ID" value="RUO74937.1"/>
    <property type="molecule type" value="Genomic_DNA"/>
</dbReference>
<dbReference type="PRINTS" id="PR00039">
    <property type="entry name" value="HTHLYSR"/>
</dbReference>
<dbReference type="FunFam" id="1.10.10.10:FF:000001">
    <property type="entry name" value="LysR family transcriptional regulator"/>
    <property type="match status" value="1"/>
</dbReference>
<dbReference type="GO" id="GO:0000976">
    <property type="term" value="F:transcription cis-regulatory region binding"/>
    <property type="evidence" value="ECO:0007669"/>
    <property type="project" value="TreeGrafter"/>
</dbReference>
<keyword evidence="3" id="KW-0238">DNA-binding</keyword>
<dbReference type="InterPro" id="IPR005119">
    <property type="entry name" value="LysR_subst-bd"/>
</dbReference>
<dbReference type="Pfam" id="PF00126">
    <property type="entry name" value="HTH_1"/>
    <property type="match status" value="1"/>
</dbReference>
<sequence>MSTLTMDIRTLELFVSLAETLHFSRTSEAMHVSPSALSRHIQRLESSLGTRLFARDNRSVQLTQQGLQAYQRCQAILAQWQQLQQQFAAEQALTGQLRLYCSVTAAHTLMRQFIERFRPNYPKVALTVETGDAALAIERVVTQQTDIAIAALPDRLPDGVSFTELMTSPLLFIRPSFDCDVREQSMATHVDWSTLPIIVAQMGLSRERLFDWFAQHHEQPNVYAQVAGHEAIVAMVGLGLGVGLIPQVVLEQSSLREQIEVFATPADIPPYRVSMCCLQRRLQDPVLAAFWQLTN</sequence>
<protein>
    <submittedName>
        <fullName evidence="6">HTH-type transcriptional activator IlvY</fullName>
    </submittedName>
</protein>
<comment type="similarity">
    <text evidence="1">Belongs to the LysR transcriptional regulatory family.</text>
</comment>
<proteinExistence type="inferred from homology"/>
<dbReference type="PROSITE" id="PS50931">
    <property type="entry name" value="HTH_LYSR"/>
    <property type="match status" value="1"/>
</dbReference>
<dbReference type="RefSeq" id="WP_084616809.1">
    <property type="nucleotide sequence ID" value="NZ_PIQE01000001.1"/>
</dbReference>
<keyword evidence="7" id="KW-1185">Reference proteome</keyword>
<dbReference type="NCBIfam" id="NF008722">
    <property type="entry name" value="PRK11716.1"/>
    <property type="match status" value="1"/>
</dbReference>
<dbReference type="STRING" id="1122124.GCA_000423165_00154"/>
<keyword evidence="4" id="KW-0804">Transcription</keyword>
<evidence type="ECO:0000256" key="2">
    <source>
        <dbReference type="ARBA" id="ARBA00023015"/>
    </source>
</evidence>
<dbReference type="InterPro" id="IPR000847">
    <property type="entry name" value="LysR_HTH_N"/>
</dbReference>
<evidence type="ECO:0000256" key="1">
    <source>
        <dbReference type="ARBA" id="ARBA00009437"/>
    </source>
</evidence>
<evidence type="ECO:0000259" key="5">
    <source>
        <dbReference type="PROSITE" id="PS50931"/>
    </source>
</evidence>
<keyword evidence="2" id="KW-0805">Transcription regulation</keyword>
<dbReference type="Gene3D" id="3.40.190.10">
    <property type="entry name" value="Periplasmic binding protein-like II"/>
    <property type="match status" value="2"/>
</dbReference>
<dbReference type="Gene3D" id="1.10.10.10">
    <property type="entry name" value="Winged helix-like DNA-binding domain superfamily/Winged helix DNA-binding domain"/>
    <property type="match status" value="1"/>
</dbReference>
<name>A0A432ZAF6_9GAMM</name>
<dbReference type="InterPro" id="IPR036390">
    <property type="entry name" value="WH_DNA-bd_sf"/>
</dbReference>
<evidence type="ECO:0000256" key="3">
    <source>
        <dbReference type="ARBA" id="ARBA00023125"/>
    </source>
</evidence>
<gene>
    <name evidence="6" type="ORF">CWI80_06300</name>
</gene>
<dbReference type="GO" id="GO:0003700">
    <property type="term" value="F:DNA-binding transcription factor activity"/>
    <property type="evidence" value="ECO:0007669"/>
    <property type="project" value="InterPro"/>
</dbReference>
<organism evidence="6 7">
    <name type="scientific">Pseudidiomarina sediminum</name>
    <dbReference type="NCBI Taxonomy" id="431675"/>
    <lineage>
        <taxon>Bacteria</taxon>
        <taxon>Pseudomonadati</taxon>
        <taxon>Pseudomonadota</taxon>
        <taxon>Gammaproteobacteria</taxon>
        <taxon>Alteromonadales</taxon>
        <taxon>Idiomarinaceae</taxon>
        <taxon>Pseudidiomarina</taxon>
    </lineage>
</organism>
<evidence type="ECO:0000313" key="6">
    <source>
        <dbReference type="EMBL" id="RUO74937.1"/>
    </source>
</evidence>
<dbReference type="Pfam" id="PF03466">
    <property type="entry name" value="LysR_substrate"/>
    <property type="match status" value="1"/>
</dbReference>
<dbReference type="AlphaFoldDB" id="A0A432ZAF6"/>
<evidence type="ECO:0000256" key="4">
    <source>
        <dbReference type="ARBA" id="ARBA00023163"/>
    </source>
</evidence>
<dbReference type="SUPFAM" id="SSF46785">
    <property type="entry name" value="Winged helix' DNA-binding domain"/>
    <property type="match status" value="1"/>
</dbReference>
<dbReference type="PANTHER" id="PTHR30126:SF81">
    <property type="entry name" value="HTH-TYPE TRANSCRIPTIONAL REGULATOR ILVY"/>
    <property type="match status" value="1"/>
</dbReference>